<dbReference type="PATRIC" id="fig|1423784.4.peg.2083"/>
<evidence type="ECO:0000313" key="1">
    <source>
        <dbReference type="EMBL" id="KRM46465.1"/>
    </source>
</evidence>
<gene>
    <name evidence="1" type="ORF">FC51_GL002041</name>
</gene>
<dbReference type="EMBL" id="AZGK01000006">
    <property type="protein sequence ID" value="KRM46465.1"/>
    <property type="molecule type" value="Genomic_DNA"/>
</dbReference>
<evidence type="ECO:0000313" key="2">
    <source>
        <dbReference type="Proteomes" id="UP000051957"/>
    </source>
</evidence>
<dbReference type="GeneID" id="69802137"/>
<accession>A0A0R1YVS7</accession>
<dbReference type="RefSeq" id="WP_057910781.1">
    <property type="nucleotide sequence ID" value="NZ_AZGK01000006.1"/>
</dbReference>
<dbReference type="AlphaFoldDB" id="A0A0R1YVS7"/>
<reference evidence="1 2" key="1">
    <citation type="journal article" date="2015" name="Genome Announc.">
        <title>Expanding the biotechnology potential of lactobacilli through comparative genomics of 213 strains and associated genera.</title>
        <authorList>
            <person name="Sun Z."/>
            <person name="Harris H.M."/>
            <person name="McCann A."/>
            <person name="Guo C."/>
            <person name="Argimon S."/>
            <person name="Zhang W."/>
            <person name="Yang X."/>
            <person name="Jeffery I.B."/>
            <person name="Cooney J.C."/>
            <person name="Kagawa T.F."/>
            <person name="Liu W."/>
            <person name="Song Y."/>
            <person name="Salvetti E."/>
            <person name="Wrobel A."/>
            <person name="Rasinkangas P."/>
            <person name="Parkhill J."/>
            <person name="Rea M.C."/>
            <person name="O'Sullivan O."/>
            <person name="Ritari J."/>
            <person name="Douillard F.P."/>
            <person name="Paul Ross R."/>
            <person name="Yang R."/>
            <person name="Briner A.E."/>
            <person name="Felis G.E."/>
            <person name="de Vos W.M."/>
            <person name="Barrangou R."/>
            <person name="Klaenhammer T.R."/>
            <person name="Caufield P.W."/>
            <person name="Cui Y."/>
            <person name="Zhang H."/>
            <person name="O'Toole P.W."/>
        </authorList>
    </citation>
    <scope>NUCLEOTIDE SEQUENCE [LARGE SCALE GENOMIC DNA]</scope>
    <source>
        <strain evidence="1 2">DSM 5707</strain>
    </source>
</reference>
<organism evidence="1 2">
    <name type="scientific">Lentilactobacillus parabuchneri DSM 5707 = NBRC 107865</name>
    <dbReference type="NCBI Taxonomy" id="1423784"/>
    <lineage>
        <taxon>Bacteria</taxon>
        <taxon>Bacillati</taxon>
        <taxon>Bacillota</taxon>
        <taxon>Bacilli</taxon>
        <taxon>Lactobacillales</taxon>
        <taxon>Lactobacillaceae</taxon>
        <taxon>Lentilactobacillus</taxon>
    </lineage>
</organism>
<sequence>MTTIYIDPSKKKEQIVKLSDGTYGVMTAMKEKGGLAYKFSFTAHLHPNFLMTHAPIDGDVENVHSIDGEQRFKIQWLSKH</sequence>
<dbReference type="Proteomes" id="UP000051957">
    <property type="component" value="Unassembled WGS sequence"/>
</dbReference>
<proteinExistence type="predicted"/>
<protein>
    <submittedName>
        <fullName evidence="1">Uncharacterized protein</fullName>
    </submittedName>
</protein>
<name>A0A0R1YVS7_9LACO</name>
<comment type="caution">
    <text evidence="1">The sequence shown here is derived from an EMBL/GenBank/DDBJ whole genome shotgun (WGS) entry which is preliminary data.</text>
</comment>